<dbReference type="AlphaFoldDB" id="A0AAU9AW52"/>
<dbReference type="InterPro" id="IPR039426">
    <property type="entry name" value="TonB-dep_rcpt-like"/>
</dbReference>
<feature type="signal peptide" evidence="13">
    <location>
        <begin position="1"/>
        <end position="31"/>
    </location>
</feature>
<dbReference type="GO" id="GO:0006826">
    <property type="term" value="P:iron ion transport"/>
    <property type="evidence" value="ECO:0007669"/>
    <property type="project" value="UniProtKB-KW"/>
</dbReference>
<evidence type="ECO:0000256" key="2">
    <source>
        <dbReference type="ARBA" id="ARBA00022448"/>
    </source>
</evidence>
<dbReference type="Pfam" id="PF07715">
    <property type="entry name" value="Plug"/>
    <property type="match status" value="1"/>
</dbReference>
<evidence type="ECO:0000256" key="1">
    <source>
        <dbReference type="ARBA" id="ARBA00004571"/>
    </source>
</evidence>
<evidence type="ECO:0000313" key="15">
    <source>
        <dbReference type="EMBL" id="BAV99818.1"/>
    </source>
</evidence>
<dbReference type="InterPro" id="IPR011662">
    <property type="entry name" value="Secretin/TonB_short_N"/>
</dbReference>
<sequence>MQLRVQKQSLLSASRRAVLFLALLPCMAAYAGERSSANARFDIPQQRLDTALSEYARQSGTQLLYAPELAAGKTARAVRGEKSNRQALEELLDGTGLSYATNASGAILISNTGAAAAAAGSSGAAPAAQENQGNVQEVAETQPAAASPQAQDDQQAPVATANPAKNPNATTLDTIVVTAQKKVENIQKVPIAISAFGGKDLGDRKIETGGDLVTATPNVTFSKTNFASYNFQIRGIGTQALSVTTDPAVAVSFNSTPMIRNRLFEQEYLDVERVEVLRGPQGTLYGRNATAGVVNMIPNLANPDGYEANVKGEIGNYDTRRVTGVVNVPLTDTFAFRLAGQYTKRDGFDHNEVTGRDVNDRDLLSTRVSFAFKPSEKFDASLVWEHFQEDDRRSRTGKQLCHNDPGPLAFGSTTVSAIDRNYMSQGCKDGSLYDDGAFGVPNGASIPFVLGAQSTGIGYIFDRDGNFLDIASMIPRGLDPYKGVTQSRDLRKIATSYDPKFEAKNDILQFNLGADVGDHLRFVSQTLYTRDKYYSTQDYGRFQSGPIFTNTSNGVSVFGPDGPEPAYNAFPDGKYCDPQLGCSDRLLIVDVVDSYSKQWSQEFRLQSSFDGMFNFSLGANYLEYKVDESYYVFSNGFTALADLFFNGNGAGTRPGSCPAGSATRLDPNTGQIVPCVYIDPNPLGSINGQGHNYFRSRNLAETKSAAIFGEGYWQLRDNLRLTAGVRFTNDRKITTPYPTQTLLADSTGTAGVPQLFGGYVGYGYPALPKIRQTWNEPTGRLVLDWSPDLSWTDSTMFYASASRGYKAGGTNSPGIGANPAALSFEQRSAEFKPEFVNAFEVGMKNVMAGGRFVLNGTLFYNDYKDYQVSQIQDRATLNENFDAKTWGAELEAVWRPTDAFQLSGNVGLLRTRIGSNQYSIDVMDRTAGNADWVVVKPWLQLASNCIAPKEFVKAVLDATYPMDPPFNNAANILNSFCSTNLPLNGAGFSAGGPYDGAYGFTYDPAKDAPNGGAGFAKNVGGNELPNAPHITASLSPQYTFMTGKGDFTVRADLYYQGPSWARIYQDKIDRLRDWGNVNVSLTWRDIDSDLAVQLYVKNALGGKAITGTFMNSDDTGLTSNVFIQDPRIIGLTVSKGFF</sequence>
<keyword evidence="9 11" id="KW-0472">Membrane</keyword>
<dbReference type="InterPro" id="IPR000531">
    <property type="entry name" value="Beta-barrel_TonB"/>
</dbReference>
<comment type="similarity">
    <text evidence="11">Belongs to the TonB-dependent receptor family.</text>
</comment>
<keyword evidence="8 11" id="KW-0798">TonB box</keyword>
<evidence type="ECO:0000256" key="4">
    <source>
        <dbReference type="ARBA" id="ARBA00022496"/>
    </source>
</evidence>
<evidence type="ECO:0000256" key="3">
    <source>
        <dbReference type="ARBA" id="ARBA00022452"/>
    </source>
</evidence>
<organism evidence="15 16">
    <name type="scientific">Lysobacter enzymogenes</name>
    <dbReference type="NCBI Taxonomy" id="69"/>
    <lineage>
        <taxon>Bacteria</taxon>
        <taxon>Pseudomonadati</taxon>
        <taxon>Pseudomonadota</taxon>
        <taxon>Gammaproteobacteria</taxon>
        <taxon>Lysobacterales</taxon>
        <taxon>Lysobacteraceae</taxon>
        <taxon>Lysobacter</taxon>
    </lineage>
</organism>
<keyword evidence="5" id="KW-0812">Transmembrane</keyword>
<dbReference type="InterPro" id="IPR012910">
    <property type="entry name" value="Plug_dom"/>
</dbReference>
<keyword evidence="4" id="KW-0410">Iron transport</keyword>
<reference evidence="15 16" key="1">
    <citation type="journal article" date="2017" name="DNA Res.">
        <title>Complete genome sequence and expression profile of the commercial lytic enzyme producer Lysobacter enzymogenes M497-1.</title>
        <authorList>
            <person name="Takami H."/>
            <person name="Toyoda A."/>
            <person name="Uchiyama I."/>
            <person name="Itoh T."/>
            <person name="Takaki Y."/>
            <person name="Arai W."/>
            <person name="Nishi S."/>
            <person name="Kawai M."/>
            <person name="Shinya K."/>
            <person name="Ikeda H."/>
        </authorList>
    </citation>
    <scope>NUCLEOTIDE SEQUENCE [LARGE SCALE GENOMIC DNA]</scope>
    <source>
        <strain evidence="15 16">M497-1</strain>
    </source>
</reference>
<evidence type="ECO:0000256" key="10">
    <source>
        <dbReference type="ARBA" id="ARBA00023237"/>
    </source>
</evidence>
<keyword evidence="7" id="KW-0406">Ion transport</keyword>
<dbReference type="Pfam" id="PF00593">
    <property type="entry name" value="TonB_dep_Rec_b-barrel"/>
    <property type="match status" value="1"/>
</dbReference>
<dbReference type="GO" id="GO:0009279">
    <property type="term" value="C:cell outer membrane"/>
    <property type="evidence" value="ECO:0007669"/>
    <property type="project" value="UniProtKB-SubCell"/>
</dbReference>
<dbReference type="SUPFAM" id="SSF56935">
    <property type="entry name" value="Porins"/>
    <property type="match status" value="1"/>
</dbReference>
<feature type="domain" description="Secretin/TonB short N-terminal" evidence="14">
    <location>
        <begin position="61"/>
        <end position="112"/>
    </location>
</feature>
<evidence type="ECO:0000256" key="7">
    <source>
        <dbReference type="ARBA" id="ARBA00023065"/>
    </source>
</evidence>
<keyword evidence="15" id="KW-0675">Receptor</keyword>
<keyword evidence="2" id="KW-0813">Transport</keyword>
<name>A0AAU9AW52_LYSEN</name>
<dbReference type="Gene3D" id="3.55.50.30">
    <property type="match status" value="1"/>
</dbReference>
<feature type="chain" id="PRO_5043908317" evidence="13">
    <location>
        <begin position="32"/>
        <end position="1138"/>
    </location>
</feature>
<dbReference type="PANTHER" id="PTHR32552">
    <property type="entry name" value="FERRICHROME IRON RECEPTOR-RELATED"/>
    <property type="match status" value="1"/>
</dbReference>
<dbReference type="InterPro" id="IPR036942">
    <property type="entry name" value="Beta-barrel_TonB_sf"/>
</dbReference>
<evidence type="ECO:0000313" key="16">
    <source>
        <dbReference type="Proteomes" id="UP000218824"/>
    </source>
</evidence>
<dbReference type="SMART" id="SM00965">
    <property type="entry name" value="STN"/>
    <property type="match status" value="1"/>
</dbReference>
<gene>
    <name evidence="15" type="ORF">LEN_4331</name>
</gene>
<evidence type="ECO:0000256" key="9">
    <source>
        <dbReference type="ARBA" id="ARBA00023136"/>
    </source>
</evidence>
<dbReference type="KEGG" id="lem:LEN_4331"/>
<keyword evidence="10" id="KW-0998">Cell outer membrane</keyword>
<evidence type="ECO:0000256" key="13">
    <source>
        <dbReference type="SAM" id="SignalP"/>
    </source>
</evidence>
<keyword evidence="13" id="KW-0732">Signal</keyword>
<accession>A0AAU9AW52</accession>
<evidence type="ECO:0000256" key="11">
    <source>
        <dbReference type="RuleBase" id="RU003357"/>
    </source>
</evidence>
<evidence type="ECO:0000256" key="8">
    <source>
        <dbReference type="ARBA" id="ARBA00023077"/>
    </source>
</evidence>
<feature type="compositionally biased region" description="Low complexity" evidence="12">
    <location>
        <begin position="139"/>
        <end position="168"/>
    </location>
</feature>
<comment type="subcellular location">
    <subcellularLocation>
        <location evidence="1">Cell outer membrane</location>
        <topology evidence="1">Multi-pass membrane protein</topology>
    </subcellularLocation>
</comment>
<evidence type="ECO:0000259" key="14">
    <source>
        <dbReference type="SMART" id="SM00965"/>
    </source>
</evidence>
<feature type="region of interest" description="Disordered" evidence="12">
    <location>
        <begin position="125"/>
        <end position="168"/>
    </location>
</feature>
<dbReference type="Gene3D" id="2.40.170.20">
    <property type="entry name" value="TonB-dependent receptor, beta-barrel domain"/>
    <property type="match status" value="3"/>
</dbReference>
<keyword evidence="3" id="KW-1134">Transmembrane beta strand</keyword>
<evidence type="ECO:0000256" key="6">
    <source>
        <dbReference type="ARBA" id="ARBA00023004"/>
    </source>
</evidence>
<dbReference type="Proteomes" id="UP000218824">
    <property type="component" value="Chromosome"/>
</dbReference>
<dbReference type="PANTHER" id="PTHR32552:SF81">
    <property type="entry name" value="TONB-DEPENDENT OUTER MEMBRANE RECEPTOR"/>
    <property type="match status" value="1"/>
</dbReference>
<evidence type="ECO:0000256" key="5">
    <source>
        <dbReference type="ARBA" id="ARBA00022692"/>
    </source>
</evidence>
<dbReference type="EMBL" id="AP014940">
    <property type="protein sequence ID" value="BAV99818.1"/>
    <property type="molecule type" value="Genomic_DNA"/>
</dbReference>
<proteinExistence type="inferred from homology"/>
<keyword evidence="6" id="KW-0408">Iron</keyword>
<protein>
    <submittedName>
        <fullName evidence="15">TonB-dependent receptor domain protein</fullName>
    </submittedName>
</protein>
<evidence type="ECO:0000256" key="12">
    <source>
        <dbReference type="SAM" id="MobiDB-lite"/>
    </source>
</evidence>
<dbReference type="Pfam" id="PF07660">
    <property type="entry name" value="STN"/>
    <property type="match status" value="1"/>
</dbReference>